<protein>
    <recommendedName>
        <fullName evidence="10">G-protein coupled receptors family 1 profile domain-containing protein</fullName>
    </recommendedName>
</protein>
<evidence type="ECO:0000256" key="7">
    <source>
        <dbReference type="ARBA" id="ARBA00023170"/>
    </source>
</evidence>
<evidence type="ECO:0000256" key="5">
    <source>
        <dbReference type="ARBA" id="ARBA00023040"/>
    </source>
</evidence>
<organism evidence="11 12">
    <name type="scientific">Cercopithifilaria johnstoni</name>
    <dbReference type="NCBI Taxonomy" id="2874296"/>
    <lineage>
        <taxon>Eukaryota</taxon>
        <taxon>Metazoa</taxon>
        <taxon>Ecdysozoa</taxon>
        <taxon>Nematoda</taxon>
        <taxon>Chromadorea</taxon>
        <taxon>Rhabditida</taxon>
        <taxon>Spirurina</taxon>
        <taxon>Spiruromorpha</taxon>
        <taxon>Filarioidea</taxon>
        <taxon>Onchocercidae</taxon>
        <taxon>Cercopithifilaria</taxon>
    </lineage>
</organism>
<dbReference type="PANTHER" id="PTHR24230">
    <property type="entry name" value="G-PROTEIN COUPLED RECEPTOR"/>
    <property type="match status" value="1"/>
</dbReference>
<dbReference type="AlphaFoldDB" id="A0A8J2MAQ7"/>
<keyword evidence="2" id="KW-1003">Cell membrane</keyword>
<feature type="transmembrane region" description="Helical" evidence="9">
    <location>
        <begin position="107"/>
        <end position="129"/>
    </location>
</feature>
<keyword evidence="6 9" id="KW-0472">Membrane</keyword>
<evidence type="ECO:0000313" key="12">
    <source>
        <dbReference type="Proteomes" id="UP000746747"/>
    </source>
</evidence>
<evidence type="ECO:0000256" key="1">
    <source>
        <dbReference type="ARBA" id="ARBA00004651"/>
    </source>
</evidence>
<sequence>MEYVLQHNTVADTTINRATITNLRTTAIVLIGLFAIFSILLNIILLVTILLSRKLRSIQLFILFCNLTVLNIFDITFGMFIPILFIINDNSFSNMTFCRWNATLEQFINLELLMSIMLMAIERSIVLYFPNQLIFKRWRTLAIIIALWTIGICLAVPMLTHNIPVRPFKFRFNCNISRKVPILYPIVNILIYSSCIIIILICFAALLSHNNRYKNQSPPMGYTFEIHHDNINFSKLVLLLIILFILLNGPYIILNLFIQIQNSTEMITNDYVFKIPQDGDIMLNWLRYMYPLLAPILICVSCAEIWFNIQRCVFCRGSEAVPIRRYTNEQGLSIFRKEF</sequence>
<keyword evidence="7" id="KW-0675">Receptor</keyword>
<feature type="transmembrane region" description="Helical" evidence="9">
    <location>
        <begin position="141"/>
        <end position="163"/>
    </location>
</feature>
<dbReference type="EMBL" id="CAKAEH010001652">
    <property type="protein sequence ID" value="CAG9538388.1"/>
    <property type="molecule type" value="Genomic_DNA"/>
</dbReference>
<evidence type="ECO:0000256" key="9">
    <source>
        <dbReference type="SAM" id="Phobius"/>
    </source>
</evidence>
<dbReference type="GO" id="GO:0007218">
    <property type="term" value="P:neuropeptide signaling pathway"/>
    <property type="evidence" value="ECO:0007669"/>
    <property type="project" value="TreeGrafter"/>
</dbReference>
<keyword evidence="4 9" id="KW-1133">Transmembrane helix</keyword>
<evidence type="ECO:0000259" key="10">
    <source>
        <dbReference type="PROSITE" id="PS50262"/>
    </source>
</evidence>
<name>A0A8J2MAQ7_9BILA</name>
<feature type="transmembrane region" description="Helical" evidence="9">
    <location>
        <begin position="288"/>
        <end position="307"/>
    </location>
</feature>
<feature type="transmembrane region" description="Helical" evidence="9">
    <location>
        <begin position="183"/>
        <end position="207"/>
    </location>
</feature>
<keyword evidence="12" id="KW-1185">Reference proteome</keyword>
<proteinExistence type="predicted"/>
<keyword evidence="3 9" id="KW-0812">Transmembrane</keyword>
<dbReference type="SUPFAM" id="SSF81321">
    <property type="entry name" value="Family A G protein-coupled receptor-like"/>
    <property type="match status" value="1"/>
</dbReference>
<feature type="transmembrane region" description="Helical" evidence="9">
    <location>
        <begin position="27"/>
        <end position="51"/>
    </location>
</feature>
<dbReference type="PRINTS" id="PR00237">
    <property type="entry name" value="GPCRRHODOPSN"/>
</dbReference>
<accession>A0A8J2MAQ7</accession>
<dbReference type="Gene3D" id="1.20.1070.10">
    <property type="entry name" value="Rhodopsin 7-helix transmembrane proteins"/>
    <property type="match status" value="1"/>
</dbReference>
<evidence type="ECO:0000256" key="6">
    <source>
        <dbReference type="ARBA" id="ARBA00023136"/>
    </source>
</evidence>
<dbReference type="OrthoDB" id="5864106at2759"/>
<comment type="caution">
    <text evidence="11">The sequence shown here is derived from an EMBL/GenBank/DDBJ whole genome shotgun (WGS) entry which is preliminary data.</text>
</comment>
<evidence type="ECO:0000256" key="2">
    <source>
        <dbReference type="ARBA" id="ARBA00022475"/>
    </source>
</evidence>
<dbReference type="GO" id="GO:0008528">
    <property type="term" value="F:G protein-coupled peptide receptor activity"/>
    <property type="evidence" value="ECO:0007669"/>
    <property type="project" value="TreeGrafter"/>
</dbReference>
<feature type="transmembrane region" description="Helical" evidence="9">
    <location>
        <begin position="63"/>
        <end position="87"/>
    </location>
</feature>
<feature type="domain" description="G-protein coupled receptors family 1 profile" evidence="10">
    <location>
        <begin position="41"/>
        <end position="298"/>
    </location>
</feature>
<dbReference type="PROSITE" id="PS50262">
    <property type="entry name" value="G_PROTEIN_RECEP_F1_2"/>
    <property type="match status" value="1"/>
</dbReference>
<gene>
    <name evidence="11" type="ORF">CJOHNSTONI_LOCUS8101</name>
</gene>
<reference evidence="11" key="1">
    <citation type="submission" date="2021-09" db="EMBL/GenBank/DDBJ databases">
        <authorList>
            <consortium name="Pathogen Informatics"/>
        </authorList>
    </citation>
    <scope>NUCLEOTIDE SEQUENCE</scope>
</reference>
<evidence type="ECO:0000256" key="3">
    <source>
        <dbReference type="ARBA" id="ARBA00022692"/>
    </source>
</evidence>
<evidence type="ECO:0000313" key="11">
    <source>
        <dbReference type="EMBL" id="CAG9538388.1"/>
    </source>
</evidence>
<keyword evidence="5" id="KW-0297">G-protein coupled receptor</keyword>
<feature type="transmembrane region" description="Helical" evidence="9">
    <location>
        <begin position="236"/>
        <end position="258"/>
    </location>
</feature>
<dbReference type="GO" id="GO:0005886">
    <property type="term" value="C:plasma membrane"/>
    <property type="evidence" value="ECO:0007669"/>
    <property type="project" value="UniProtKB-SubCell"/>
</dbReference>
<dbReference type="InterPro" id="IPR017452">
    <property type="entry name" value="GPCR_Rhodpsn_7TM"/>
</dbReference>
<evidence type="ECO:0000256" key="8">
    <source>
        <dbReference type="ARBA" id="ARBA00023224"/>
    </source>
</evidence>
<comment type="subcellular location">
    <subcellularLocation>
        <location evidence="1">Cell membrane</location>
        <topology evidence="1">Multi-pass membrane protein</topology>
    </subcellularLocation>
</comment>
<dbReference type="InterPro" id="IPR000276">
    <property type="entry name" value="GPCR_Rhodpsn"/>
</dbReference>
<dbReference type="Proteomes" id="UP000746747">
    <property type="component" value="Unassembled WGS sequence"/>
</dbReference>
<evidence type="ECO:0000256" key="4">
    <source>
        <dbReference type="ARBA" id="ARBA00022989"/>
    </source>
</evidence>
<keyword evidence="8" id="KW-0807">Transducer</keyword>
<dbReference type="PANTHER" id="PTHR24230:SF75">
    <property type="entry name" value="RELAXIN FAMILY PEPTIDE RECEPTOR 3"/>
    <property type="match status" value="1"/>
</dbReference>